<gene>
    <name evidence="2" type="ORF">EHQ52_15375</name>
</gene>
<evidence type="ECO:0000256" key="1">
    <source>
        <dbReference type="SAM" id="SignalP"/>
    </source>
</evidence>
<dbReference type="AlphaFoldDB" id="A0A4R9J581"/>
<dbReference type="InterPro" id="IPR011990">
    <property type="entry name" value="TPR-like_helical_dom_sf"/>
</dbReference>
<dbReference type="EMBL" id="RQFY01000007">
    <property type="protein sequence ID" value="TGL31317.1"/>
    <property type="molecule type" value="Genomic_DNA"/>
</dbReference>
<protein>
    <recommendedName>
        <fullName evidence="4">Tetratricopeptide repeat protein</fullName>
    </recommendedName>
</protein>
<dbReference type="Proteomes" id="UP000297871">
    <property type="component" value="Unassembled WGS sequence"/>
</dbReference>
<feature type="signal peptide" evidence="1">
    <location>
        <begin position="1"/>
        <end position="19"/>
    </location>
</feature>
<evidence type="ECO:0008006" key="4">
    <source>
        <dbReference type="Google" id="ProtNLM"/>
    </source>
</evidence>
<proteinExistence type="predicted"/>
<keyword evidence="3" id="KW-1185">Reference proteome</keyword>
<dbReference type="RefSeq" id="WP_135616073.1">
    <property type="nucleotide sequence ID" value="NZ_RQFY01000007.1"/>
</dbReference>
<comment type="caution">
    <text evidence="2">The sequence shown here is derived from an EMBL/GenBank/DDBJ whole genome shotgun (WGS) entry which is preliminary data.</text>
</comment>
<evidence type="ECO:0000313" key="3">
    <source>
        <dbReference type="Proteomes" id="UP000297871"/>
    </source>
</evidence>
<keyword evidence="1" id="KW-0732">Signal</keyword>
<reference evidence="2" key="1">
    <citation type="journal article" date="2019" name="PLoS Negl. Trop. Dis.">
        <title>Revisiting the worldwide diversity of Leptospira species in the environment.</title>
        <authorList>
            <person name="Vincent A.T."/>
            <person name="Schiettekatte O."/>
            <person name="Bourhy P."/>
            <person name="Veyrier F.J."/>
            <person name="Picardeau M."/>
        </authorList>
    </citation>
    <scope>NUCLEOTIDE SEQUENCE [LARGE SCALE GENOMIC DNA]</scope>
    <source>
        <strain evidence="2">201800265</strain>
    </source>
</reference>
<sequence>MKKIKFSILALLIVTCASACLHKNIDEAIFASLEREVSHNDWGSYNKEKARIFENIYNENSTDKRFASLLFDYLNTEERCYWIGIYLDETSYTKIKNYDLSVKVLEKGLSLTQHDADKVRFYFILGKKYYYKKKFSEAKSYLVIGNRLSEKYPGTVPTWNDDEEYDEIMKFIRSK</sequence>
<evidence type="ECO:0000313" key="2">
    <source>
        <dbReference type="EMBL" id="TGL31317.1"/>
    </source>
</evidence>
<feature type="chain" id="PRO_5020278158" description="Tetratricopeptide repeat protein" evidence="1">
    <location>
        <begin position="20"/>
        <end position="175"/>
    </location>
</feature>
<dbReference type="Gene3D" id="1.25.40.10">
    <property type="entry name" value="Tetratricopeptide repeat domain"/>
    <property type="match status" value="1"/>
</dbReference>
<name>A0A4R9J581_9LEPT</name>
<accession>A0A4R9J581</accession>
<organism evidence="2 3">
    <name type="scientific">Leptospira koniambonensis</name>
    <dbReference type="NCBI Taxonomy" id="2484950"/>
    <lineage>
        <taxon>Bacteria</taxon>
        <taxon>Pseudomonadati</taxon>
        <taxon>Spirochaetota</taxon>
        <taxon>Spirochaetia</taxon>
        <taxon>Leptospirales</taxon>
        <taxon>Leptospiraceae</taxon>
        <taxon>Leptospira</taxon>
    </lineage>
</organism>